<dbReference type="EMBL" id="ML996694">
    <property type="protein sequence ID" value="KAF2400843.1"/>
    <property type="molecule type" value="Genomic_DNA"/>
</dbReference>
<dbReference type="Proteomes" id="UP000799640">
    <property type="component" value="Unassembled WGS sequence"/>
</dbReference>
<protein>
    <submittedName>
        <fullName evidence="1">Uncharacterized protein</fullName>
    </submittedName>
</protein>
<keyword evidence="2" id="KW-1185">Reference proteome</keyword>
<evidence type="ECO:0000313" key="1">
    <source>
        <dbReference type="EMBL" id="KAF2400843.1"/>
    </source>
</evidence>
<sequence length="164" mass="18364">MLIEHLNRSSHSLRDSLGEFLVESFKLHLQILSALPHTTMYRTPSLSRSLFWHTRLAPHRRALHRVAGTHAPEHIVAFVEDNAWPSANPIERLGGGVCVGAEVMKVWNFGQLKVYTVLGLGEEEVGRLRGDPNVRYVQEKTPERMAAEGITESVKEGAMLESMA</sequence>
<accession>A0A6G1HXQ7</accession>
<proteinExistence type="predicted"/>
<evidence type="ECO:0000313" key="2">
    <source>
        <dbReference type="Proteomes" id="UP000799640"/>
    </source>
</evidence>
<name>A0A6G1HXQ7_9PEZI</name>
<gene>
    <name evidence="1" type="ORF">EJ06DRAFT_581891</name>
</gene>
<dbReference type="AlphaFoldDB" id="A0A6G1HXQ7"/>
<reference evidence="1" key="1">
    <citation type="journal article" date="2020" name="Stud. Mycol.">
        <title>101 Dothideomycetes genomes: a test case for predicting lifestyles and emergence of pathogens.</title>
        <authorList>
            <person name="Haridas S."/>
            <person name="Albert R."/>
            <person name="Binder M."/>
            <person name="Bloem J."/>
            <person name="Labutti K."/>
            <person name="Salamov A."/>
            <person name="Andreopoulos B."/>
            <person name="Baker S."/>
            <person name="Barry K."/>
            <person name="Bills G."/>
            <person name="Bluhm B."/>
            <person name="Cannon C."/>
            <person name="Castanera R."/>
            <person name="Culley D."/>
            <person name="Daum C."/>
            <person name="Ezra D."/>
            <person name="Gonzalez J."/>
            <person name="Henrissat B."/>
            <person name="Kuo A."/>
            <person name="Liang C."/>
            <person name="Lipzen A."/>
            <person name="Lutzoni F."/>
            <person name="Magnuson J."/>
            <person name="Mondo S."/>
            <person name="Nolan M."/>
            <person name="Ohm R."/>
            <person name="Pangilinan J."/>
            <person name="Park H.-J."/>
            <person name="Ramirez L."/>
            <person name="Alfaro M."/>
            <person name="Sun H."/>
            <person name="Tritt A."/>
            <person name="Yoshinaga Y."/>
            <person name="Zwiers L.-H."/>
            <person name="Turgeon B."/>
            <person name="Goodwin S."/>
            <person name="Spatafora J."/>
            <person name="Crous P."/>
            <person name="Grigoriev I."/>
        </authorList>
    </citation>
    <scope>NUCLEOTIDE SEQUENCE</scope>
    <source>
        <strain evidence="1">CBS 262.69</strain>
    </source>
</reference>
<organism evidence="1 2">
    <name type="scientific">Trichodelitschia bisporula</name>
    <dbReference type="NCBI Taxonomy" id="703511"/>
    <lineage>
        <taxon>Eukaryota</taxon>
        <taxon>Fungi</taxon>
        <taxon>Dikarya</taxon>
        <taxon>Ascomycota</taxon>
        <taxon>Pezizomycotina</taxon>
        <taxon>Dothideomycetes</taxon>
        <taxon>Dothideomycetes incertae sedis</taxon>
        <taxon>Phaeotrichales</taxon>
        <taxon>Phaeotrichaceae</taxon>
        <taxon>Trichodelitschia</taxon>
    </lineage>
</organism>